<dbReference type="InterPro" id="IPR003141">
    <property type="entry name" value="Pol/His_phosphatase_N"/>
</dbReference>
<dbReference type="Gene3D" id="3.20.20.140">
    <property type="entry name" value="Metal-dependent hydrolases"/>
    <property type="match status" value="1"/>
</dbReference>
<dbReference type="InterPro" id="IPR052018">
    <property type="entry name" value="PHP_domain"/>
</dbReference>
<dbReference type="AlphaFoldDB" id="A0A0H2YSD1"/>
<dbReference type="eggNOG" id="COG0613">
    <property type="taxonomic scope" value="Bacteria"/>
</dbReference>
<dbReference type="InterPro" id="IPR004013">
    <property type="entry name" value="PHP_dom"/>
</dbReference>
<evidence type="ECO:0000313" key="3">
    <source>
        <dbReference type="Proteomes" id="UP000001823"/>
    </source>
</evidence>
<dbReference type="KEGG" id="cpf:CPF_2402"/>
<protein>
    <recommendedName>
        <fullName evidence="1">Polymerase/histidinol phosphatase N-terminal domain-containing protein</fullName>
    </recommendedName>
</protein>
<keyword evidence="3" id="KW-1185">Reference proteome</keyword>
<dbReference type="GO" id="GO:0035312">
    <property type="term" value="F:5'-3' DNA exonuclease activity"/>
    <property type="evidence" value="ECO:0007669"/>
    <property type="project" value="TreeGrafter"/>
</dbReference>
<dbReference type="PaxDb" id="195103-CPF_2402"/>
<dbReference type="PANTHER" id="PTHR42924">
    <property type="entry name" value="EXONUCLEASE"/>
    <property type="match status" value="1"/>
</dbReference>
<dbReference type="GO" id="GO:0004534">
    <property type="term" value="F:5'-3' RNA exonuclease activity"/>
    <property type="evidence" value="ECO:0007669"/>
    <property type="project" value="TreeGrafter"/>
</dbReference>
<name>A0A0H2YSD1_CLOP1</name>
<dbReference type="InterPro" id="IPR016195">
    <property type="entry name" value="Pol/histidinol_Pase-like"/>
</dbReference>
<dbReference type="Proteomes" id="UP000001823">
    <property type="component" value="Chromosome"/>
</dbReference>
<reference evidence="2 3" key="1">
    <citation type="journal article" date="2006" name="Genome Res.">
        <title>Skewed genomic variability in strains of the toxigenic bacterial pathogen, Clostridium perfringens.</title>
        <authorList>
            <person name="Myers G.S."/>
            <person name="Rasko D.A."/>
            <person name="Cheung J.K."/>
            <person name="Ravel J."/>
            <person name="Seshadri R."/>
            <person name="Deboy R.T."/>
            <person name="Ren Q."/>
            <person name="Varga J."/>
            <person name="Awad M.M."/>
            <person name="Brinkac L.M."/>
            <person name="Daugherty S.C."/>
            <person name="Haft D.H."/>
            <person name="Dodson R.J."/>
            <person name="Madupu R."/>
            <person name="Nelson W.C."/>
            <person name="Rosovitz M.J."/>
            <person name="Sullivan S.A."/>
            <person name="Khouri H."/>
            <person name="Dimitrov G.I."/>
            <person name="Watkins K.L."/>
            <person name="Mulligan S."/>
            <person name="Benton J."/>
            <person name="Radune D."/>
            <person name="Fisher D.J."/>
            <person name="Atkins H.S."/>
            <person name="Hiscox T."/>
            <person name="Jost B.H."/>
            <person name="Billington S.J."/>
            <person name="Songer J.G."/>
            <person name="McClane B.A."/>
            <person name="Titball R.W."/>
            <person name="Rood J.I."/>
            <person name="Melville S.B."/>
            <person name="Paulsen I.T."/>
        </authorList>
    </citation>
    <scope>NUCLEOTIDE SEQUENCE [LARGE SCALE GENOMIC DNA]</scope>
    <source>
        <strain evidence="3">ATCC 13124 / DSM 756 / JCM 1290 / NCIMB 6125 / NCTC 8237 / S 107 / Type A</strain>
    </source>
</reference>
<accession>A0A0H2YSD1</accession>
<proteinExistence type="predicted"/>
<dbReference type="Gene3D" id="1.10.150.650">
    <property type="match status" value="1"/>
</dbReference>
<dbReference type="SUPFAM" id="SSF89550">
    <property type="entry name" value="PHP domain-like"/>
    <property type="match status" value="1"/>
</dbReference>
<dbReference type="Pfam" id="PF02811">
    <property type="entry name" value="PHP"/>
    <property type="match status" value="1"/>
</dbReference>
<gene>
    <name evidence="2" type="ordered locus">CPF_2402</name>
</gene>
<dbReference type="HOGENOM" id="CLU_067347_1_1_9"/>
<dbReference type="CDD" id="cd07438">
    <property type="entry name" value="PHP_HisPPase_AMP"/>
    <property type="match status" value="1"/>
</dbReference>
<dbReference type="SMART" id="SM00481">
    <property type="entry name" value="POLIIIAc"/>
    <property type="match status" value="1"/>
</dbReference>
<dbReference type="PANTHER" id="PTHR42924:SF3">
    <property type="entry name" value="POLYMERASE_HISTIDINOL PHOSPHATASE N-TERMINAL DOMAIN-CONTAINING PROTEIN"/>
    <property type="match status" value="1"/>
</dbReference>
<evidence type="ECO:0000259" key="1">
    <source>
        <dbReference type="SMART" id="SM00481"/>
    </source>
</evidence>
<evidence type="ECO:0000313" key="2">
    <source>
        <dbReference type="EMBL" id="ABG83372.1"/>
    </source>
</evidence>
<dbReference type="EMBL" id="CP000246">
    <property type="protein sequence ID" value="ABG83372.1"/>
    <property type="molecule type" value="Genomic_DNA"/>
</dbReference>
<dbReference type="RefSeq" id="WP_003454845.1">
    <property type="nucleotide sequence ID" value="NC_008261.1"/>
</dbReference>
<feature type="domain" description="Polymerase/histidinol phosphatase N-terminal" evidence="1">
    <location>
        <begin position="6"/>
        <end position="71"/>
    </location>
</feature>
<dbReference type="STRING" id="195103.CPF_2402"/>
<organism evidence="2 3">
    <name type="scientific">Clostridium perfringens (strain ATCC 13124 / DSM 756 / JCM 1290 / NCIMB 6125 / NCTC 8237 / Type A)</name>
    <dbReference type="NCBI Taxonomy" id="195103"/>
    <lineage>
        <taxon>Bacteria</taxon>
        <taxon>Bacillati</taxon>
        <taxon>Bacillota</taxon>
        <taxon>Clostridia</taxon>
        <taxon>Eubacteriales</taxon>
        <taxon>Clostridiaceae</taxon>
        <taxon>Clostridium</taxon>
    </lineage>
</organism>
<sequence>MNLVRTDLHMHTRASDGTLTPKELLKEIVEKDIKLFSVTDHDSIGSLEEMQDLTEEMDIKFIPGVEVSSIINGEQFHILAYNFDKNNKELMSLIENNDRLLQEKDDNSIKQLIDAGYDIDFEDYLAYEHDPSKGGWKTLNFLIDRGICKNIDEFFNKIFVGERALKYPDFPHPKEVIETIKKANGIVVLAHPKYGKSQFKLDEMLELFKNWGVDGIECYHPHHDEDTIKYLVDYCTKNNLIITGGSDYHGGLISKRSLGTPEFYAKYHLLDK</sequence>